<dbReference type="PANTHER" id="PTHR37842:SF2">
    <property type="entry name" value="GYLCOSYL HYDROLASE 115 C-TERMINAL DOMAIN-CONTAINING PROTEIN"/>
    <property type="match status" value="1"/>
</dbReference>
<dbReference type="AlphaFoldDB" id="A0A6G7YMS3"/>
<proteinExistence type="predicted"/>
<dbReference type="InterPro" id="IPR029018">
    <property type="entry name" value="Hex-like_dom2"/>
</dbReference>
<evidence type="ECO:0000313" key="5">
    <source>
        <dbReference type="Proteomes" id="UP000503222"/>
    </source>
</evidence>
<protein>
    <recommendedName>
        <fullName evidence="3">Gylcosyl hydrolase 115 C-terminal domain-containing protein</fullName>
    </recommendedName>
</protein>
<feature type="domain" description="Gylcosyl hydrolase 115 C-terminal" evidence="3">
    <location>
        <begin position="700"/>
        <end position="850"/>
    </location>
</feature>
<dbReference type="Gene3D" id="1.20.58.2150">
    <property type="match status" value="1"/>
</dbReference>
<dbReference type="RefSeq" id="WP_166410432.1">
    <property type="nucleotide sequence ID" value="NZ_CP049869.1"/>
</dbReference>
<dbReference type="GO" id="GO:0016787">
    <property type="term" value="F:hydrolase activity"/>
    <property type="evidence" value="ECO:0007669"/>
    <property type="project" value="UniProtKB-KW"/>
</dbReference>
<dbReference type="Pfam" id="PF17829">
    <property type="entry name" value="GH115_C"/>
    <property type="match status" value="1"/>
</dbReference>
<organism evidence="4 5">
    <name type="scientific">Sphingomonas piscis</name>
    <dbReference type="NCBI Taxonomy" id="2714943"/>
    <lineage>
        <taxon>Bacteria</taxon>
        <taxon>Pseudomonadati</taxon>
        <taxon>Pseudomonadota</taxon>
        <taxon>Alphaproteobacteria</taxon>
        <taxon>Sphingomonadales</taxon>
        <taxon>Sphingomonadaceae</taxon>
        <taxon>Sphingomonas</taxon>
    </lineage>
</organism>
<evidence type="ECO:0000256" key="1">
    <source>
        <dbReference type="ARBA" id="ARBA00022801"/>
    </source>
</evidence>
<feature type="chain" id="PRO_5026244983" description="Gylcosyl hydrolase 115 C-terminal domain-containing protein" evidence="2">
    <location>
        <begin position="22"/>
        <end position="855"/>
    </location>
</feature>
<dbReference type="Proteomes" id="UP000503222">
    <property type="component" value="Chromosome"/>
</dbReference>
<sequence>MRLRVGLTFTVALMTGSPALACSTAVSICSRPTAGSFVLVRDGVPAPVFVDGQADTAVRRVADELAGDLQRVSGRAPLRLASVEQAKDQVVIIGTLGQSPTLDSLIAAGKLKTDDLKGLWEAYRQIVVEQPFPGIARALVIVGADRRGAVFGAYDLSEKMGVSPWHWFADVPVKTRINLWLTAGERRDEPKVRYRGIFINDEDPAFSGWAKKQFGGVNAKAYARVFELILRLKGNYLWPAMWGKSIALDDPASLPLADDMGIVLGTSHHEPMTRAQAEWHRGVKADGTGGAWNYTTNAENLRKFWRGGIERMMSKGDGKGYENLVTVGMRGDGDEPMSEGTATELLETIVADQRKIIADVTGKPASETPQVWALYKEVQDYYDKGMKVPDDVTLLFADDNWGQIRRLPDPARPDLRRRGGYGVYYHFDYVGGPRNYKWLNTNQIGKVWQQMDLAYRRDARNLWVVNVGDIKPMEYPLSFFMKMAWNPEAMTVGNLRAFPRQWAAQTFGDAHADEIARLVTEYSEYAARRKPELLDQNSYPLGEATGEWLGGGEFGRIVADWQTLAKRSEAVRATLPADQQSAYFQLVHFPIVAVGNLYEMYYGAAWNKLLAARNDARANHFADVVERTFARDSALTAEYHAINGGKWDRMMSQVHMSYVIWNDPTKQTMPSITRVAADTPEHRRGVQPEFRAIAPRDIRFDAVKFDRATAANGVGWKAVPDLGLGDGALVATPQGSAASRPGEGPNAQYDFNWPTNRPLMVSLRLLPTLNTINSDPLRVGVSVDDGPVQTLSYALTATGGAQNTPGEKAWAEAVINNSLTLEARYPDLKAGKHVLKIWRLDDNVVVDEIALLSRP</sequence>
<dbReference type="KEGG" id="spii:G7077_03040"/>
<reference evidence="4 5" key="1">
    <citation type="submission" date="2020-03" db="EMBL/GenBank/DDBJ databases">
        <title>Sphingomonas sp. nov., isolated from fish.</title>
        <authorList>
            <person name="Hyun D.-W."/>
            <person name="Bae J.-W."/>
        </authorList>
    </citation>
    <scope>NUCLEOTIDE SEQUENCE [LARGE SCALE GENOMIC DNA]</scope>
    <source>
        <strain evidence="4 5">HDW15B</strain>
    </source>
</reference>
<dbReference type="InterPro" id="IPR041437">
    <property type="entry name" value="GH115_C"/>
</dbReference>
<dbReference type="Pfam" id="PF15979">
    <property type="entry name" value="Glyco_hydro_115"/>
    <property type="match status" value="1"/>
</dbReference>
<dbReference type="Gene3D" id="3.20.20.520">
    <property type="entry name" value="Glycosyl hydrolase family 115"/>
    <property type="match status" value="1"/>
</dbReference>
<dbReference type="EMBL" id="CP049869">
    <property type="protein sequence ID" value="QIK78038.1"/>
    <property type="molecule type" value="Genomic_DNA"/>
</dbReference>
<dbReference type="InterPro" id="IPR042301">
    <property type="entry name" value="GH115_sf"/>
</dbReference>
<name>A0A6G7YMS3_9SPHN</name>
<dbReference type="GO" id="GO:0005975">
    <property type="term" value="P:carbohydrate metabolic process"/>
    <property type="evidence" value="ECO:0007669"/>
    <property type="project" value="UniProtKB-ARBA"/>
</dbReference>
<keyword evidence="5" id="KW-1185">Reference proteome</keyword>
<evidence type="ECO:0000313" key="4">
    <source>
        <dbReference type="EMBL" id="QIK78038.1"/>
    </source>
</evidence>
<dbReference type="PANTHER" id="PTHR37842">
    <property type="match status" value="1"/>
</dbReference>
<dbReference type="InterPro" id="IPR031924">
    <property type="entry name" value="GH115"/>
</dbReference>
<dbReference type="Gene3D" id="3.30.379.10">
    <property type="entry name" value="Chitobiase/beta-hexosaminidase domain 2-like"/>
    <property type="match status" value="1"/>
</dbReference>
<accession>A0A6G7YMS3</accession>
<evidence type="ECO:0000256" key="2">
    <source>
        <dbReference type="SAM" id="SignalP"/>
    </source>
</evidence>
<gene>
    <name evidence="4" type="ORF">G7077_03040</name>
</gene>
<keyword evidence="2" id="KW-0732">Signal</keyword>
<evidence type="ECO:0000259" key="3">
    <source>
        <dbReference type="Pfam" id="PF17829"/>
    </source>
</evidence>
<keyword evidence="1" id="KW-0378">Hydrolase</keyword>
<dbReference type="Gene3D" id="2.60.120.1620">
    <property type="match status" value="1"/>
</dbReference>
<feature type="signal peptide" evidence="2">
    <location>
        <begin position="1"/>
        <end position="21"/>
    </location>
</feature>